<comment type="caution">
    <text evidence="2">The sequence shown here is derived from an EMBL/GenBank/DDBJ whole genome shotgun (WGS) entry which is preliminary data.</text>
</comment>
<reference evidence="2" key="2">
    <citation type="submission" date="2020-02" db="EMBL/GenBank/DDBJ databases">
        <authorList>
            <person name="Gilchrist C.L.M."/>
            <person name="Chooi Y.-H."/>
        </authorList>
    </citation>
    <scope>NUCLEOTIDE SEQUENCE</scope>
    <source>
        <strain evidence="2">MST-FP2251</strain>
    </source>
</reference>
<dbReference type="EMBL" id="VCAU01000127">
    <property type="protein sequence ID" value="KAF9884277.1"/>
    <property type="molecule type" value="Genomic_DNA"/>
</dbReference>
<evidence type="ECO:0000313" key="3">
    <source>
        <dbReference type="Proteomes" id="UP001194746"/>
    </source>
</evidence>
<evidence type="ECO:0000313" key="2">
    <source>
        <dbReference type="EMBL" id="KAF9884277.1"/>
    </source>
</evidence>
<sequence length="231" mass="26571">MPIVVYLCLRFENAVPPAEYRAARLSLLEKEKKATQLQDALAAERRKLPIVEITKCYIFETISEENNEKRSLSLSDLFAGRRQLIIYHLMFDPSWEEGCTGCTVMGDSFPVLEHIHSRSTSVVAVSRAPIEKIMVYKKRMGWTFPWVSSFNTDFNYDMHVTQDESVHPVEYNFRNKDELLKISKGFHATGEQPGNSVFYRGDGRQDGESGYSGIGFRRKDEYTQDELKGLH</sequence>
<evidence type="ECO:0008006" key="4">
    <source>
        <dbReference type="Google" id="ProtNLM"/>
    </source>
</evidence>
<dbReference type="InterPro" id="IPR010296">
    <property type="entry name" value="DUF899_thioredox"/>
</dbReference>
<dbReference type="AlphaFoldDB" id="A0AAD4GPA6"/>
<reference evidence="2" key="1">
    <citation type="journal article" date="2019" name="Beilstein J. Org. Chem.">
        <title>Nanangenines: drimane sesquiterpenoids as the dominant metabolite cohort of a novel Australian fungus, Aspergillus nanangensis.</title>
        <authorList>
            <person name="Lacey H.J."/>
            <person name="Gilchrist C.L.M."/>
            <person name="Crombie A."/>
            <person name="Kalaitzis J.A."/>
            <person name="Vuong D."/>
            <person name="Rutledge P.J."/>
            <person name="Turner P."/>
            <person name="Pitt J.I."/>
            <person name="Lacey E."/>
            <person name="Chooi Y.H."/>
            <person name="Piggott A.M."/>
        </authorList>
    </citation>
    <scope>NUCLEOTIDE SEQUENCE</scope>
    <source>
        <strain evidence="2">MST-FP2251</strain>
    </source>
</reference>
<keyword evidence="3" id="KW-1185">Reference proteome</keyword>
<name>A0AAD4GPA6_ASPNN</name>
<organism evidence="2 3">
    <name type="scientific">Aspergillus nanangensis</name>
    <dbReference type="NCBI Taxonomy" id="2582783"/>
    <lineage>
        <taxon>Eukaryota</taxon>
        <taxon>Fungi</taxon>
        <taxon>Dikarya</taxon>
        <taxon>Ascomycota</taxon>
        <taxon>Pezizomycotina</taxon>
        <taxon>Eurotiomycetes</taxon>
        <taxon>Eurotiomycetidae</taxon>
        <taxon>Eurotiales</taxon>
        <taxon>Aspergillaceae</taxon>
        <taxon>Aspergillus</taxon>
        <taxon>Aspergillus subgen. Circumdati</taxon>
    </lineage>
</organism>
<feature type="region of interest" description="Disordered" evidence="1">
    <location>
        <begin position="193"/>
        <end position="215"/>
    </location>
</feature>
<evidence type="ECO:0000256" key="1">
    <source>
        <dbReference type="SAM" id="MobiDB-lite"/>
    </source>
</evidence>
<dbReference type="SUPFAM" id="SSF52833">
    <property type="entry name" value="Thioredoxin-like"/>
    <property type="match status" value="1"/>
</dbReference>
<proteinExistence type="predicted"/>
<accession>A0AAD4GPA6</accession>
<dbReference type="InterPro" id="IPR036249">
    <property type="entry name" value="Thioredoxin-like_sf"/>
</dbReference>
<protein>
    <recommendedName>
        <fullName evidence="4">DUF899 domain-containing protein</fullName>
    </recommendedName>
</protein>
<dbReference type="Proteomes" id="UP001194746">
    <property type="component" value="Unassembled WGS sequence"/>
</dbReference>
<dbReference type="Pfam" id="PF05988">
    <property type="entry name" value="DUF899"/>
    <property type="match status" value="1"/>
</dbReference>
<gene>
    <name evidence="2" type="ORF">FE257_001907</name>
</gene>